<organism evidence="1 2">
    <name type="scientific">Pseudolycoriella hygida</name>
    <dbReference type="NCBI Taxonomy" id="35572"/>
    <lineage>
        <taxon>Eukaryota</taxon>
        <taxon>Metazoa</taxon>
        <taxon>Ecdysozoa</taxon>
        <taxon>Arthropoda</taxon>
        <taxon>Hexapoda</taxon>
        <taxon>Insecta</taxon>
        <taxon>Pterygota</taxon>
        <taxon>Neoptera</taxon>
        <taxon>Endopterygota</taxon>
        <taxon>Diptera</taxon>
        <taxon>Nematocera</taxon>
        <taxon>Sciaroidea</taxon>
        <taxon>Sciaridae</taxon>
        <taxon>Pseudolycoriella</taxon>
    </lineage>
</organism>
<protein>
    <submittedName>
        <fullName evidence="1">Uncharacterized protein</fullName>
    </submittedName>
</protein>
<keyword evidence="2" id="KW-1185">Reference proteome</keyword>
<proteinExistence type="predicted"/>
<dbReference type="Proteomes" id="UP001151699">
    <property type="component" value="Unassembled WGS sequence"/>
</dbReference>
<accession>A0A9Q0RV93</accession>
<dbReference type="AlphaFoldDB" id="A0A9Q0RV93"/>
<evidence type="ECO:0000313" key="1">
    <source>
        <dbReference type="EMBL" id="KAJ6633265.1"/>
    </source>
</evidence>
<name>A0A9Q0RV93_9DIPT</name>
<sequence>MQTEKKYGAATSNGVVIAAAIPPATAPHTATAAGVNSSPVLVVQFAFKCSQIGNWINAKGTSRKMYSDFGAPEGTQPATTTCFPTFKPF</sequence>
<gene>
    <name evidence="1" type="ORF">Bhyg_15599</name>
</gene>
<dbReference type="EMBL" id="WJQU01002129">
    <property type="protein sequence ID" value="KAJ6633265.1"/>
    <property type="molecule type" value="Genomic_DNA"/>
</dbReference>
<reference evidence="1" key="1">
    <citation type="submission" date="2022-07" db="EMBL/GenBank/DDBJ databases">
        <authorList>
            <person name="Trinca V."/>
            <person name="Uliana J.V.C."/>
            <person name="Torres T.T."/>
            <person name="Ward R.J."/>
            <person name="Monesi N."/>
        </authorList>
    </citation>
    <scope>NUCLEOTIDE SEQUENCE</scope>
    <source>
        <strain evidence="1">HSMRA1968</strain>
        <tissue evidence="1">Whole embryos</tissue>
    </source>
</reference>
<evidence type="ECO:0000313" key="2">
    <source>
        <dbReference type="Proteomes" id="UP001151699"/>
    </source>
</evidence>
<comment type="caution">
    <text evidence="1">The sequence shown here is derived from an EMBL/GenBank/DDBJ whole genome shotgun (WGS) entry which is preliminary data.</text>
</comment>